<dbReference type="RefSeq" id="WP_169666329.1">
    <property type="nucleotide sequence ID" value="NZ_CP076132.1"/>
</dbReference>
<accession>A0AAX1N342</accession>
<gene>
    <name evidence="2" type="ORF">KMW28_20030</name>
</gene>
<dbReference type="GO" id="GO:0055088">
    <property type="term" value="P:lipid homeostasis"/>
    <property type="evidence" value="ECO:0007669"/>
    <property type="project" value="TreeGrafter"/>
</dbReference>
<dbReference type="GO" id="GO:0042171">
    <property type="term" value="F:lysophosphatidic acid acyltransferase activity"/>
    <property type="evidence" value="ECO:0007669"/>
    <property type="project" value="TreeGrafter"/>
</dbReference>
<dbReference type="Pfam" id="PF12697">
    <property type="entry name" value="Abhydrolase_6"/>
    <property type="match status" value="1"/>
</dbReference>
<name>A0AAX1N342_9BACT</name>
<evidence type="ECO:0000313" key="3">
    <source>
        <dbReference type="Proteomes" id="UP000678679"/>
    </source>
</evidence>
<organism evidence="2 3">
    <name type="scientific">Flammeovirga yaeyamensis</name>
    <dbReference type="NCBI Taxonomy" id="367791"/>
    <lineage>
        <taxon>Bacteria</taxon>
        <taxon>Pseudomonadati</taxon>
        <taxon>Bacteroidota</taxon>
        <taxon>Cytophagia</taxon>
        <taxon>Cytophagales</taxon>
        <taxon>Flammeovirgaceae</taxon>
        <taxon>Flammeovirga</taxon>
    </lineage>
</organism>
<dbReference type="GO" id="GO:0052689">
    <property type="term" value="F:carboxylic ester hydrolase activity"/>
    <property type="evidence" value="ECO:0007669"/>
    <property type="project" value="TreeGrafter"/>
</dbReference>
<keyword evidence="2" id="KW-0378">Hydrolase</keyword>
<evidence type="ECO:0000259" key="1">
    <source>
        <dbReference type="Pfam" id="PF12697"/>
    </source>
</evidence>
<protein>
    <submittedName>
        <fullName evidence="2">Alpha/beta fold hydrolase</fullName>
    </submittedName>
</protein>
<dbReference type="PANTHER" id="PTHR42886">
    <property type="entry name" value="RE40534P-RELATED"/>
    <property type="match status" value="1"/>
</dbReference>
<evidence type="ECO:0000313" key="2">
    <source>
        <dbReference type="EMBL" id="QWG01894.1"/>
    </source>
</evidence>
<dbReference type="Gene3D" id="3.40.50.1820">
    <property type="entry name" value="alpha/beta hydrolase"/>
    <property type="match status" value="1"/>
</dbReference>
<keyword evidence="3" id="KW-1185">Reference proteome</keyword>
<dbReference type="SUPFAM" id="SSF53474">
    <property type="entry name" value="alpha/beta-Hydrolases"/>
    <property type="match status" value="1"/>
</dbReference>
<reference evidence="2 3" key="1">
    <citation type="submission" date="2021-05" db="EMBL/GenBank/DDBJ databases">
        <title>Comparative genomic studies on the polysaccharide-degrading batcterial strains of the Flammeovirga genus.</title>
        <authorList>
            <person name="Zewei F."/>
            <person name="Zheng Z."/>
            <person name="Yu L."/>
            <person name="Ruyue G."/>
            <person name="Yanhong M."/>
            <person name="Yuanyuan C."/>
            <person name="Jingyan G."/>
            <person name="Wenjun H."/>
        </authorList>
    </citation>
    <scope>NUCLEOTIDE SEQUENCE [LARGE SCALE GENOMIC DNA]</scope>
    <source>
        <strain evidence="2 3">NBRC:100898</strain>
    </source>
</reference>
<feature type="domain" description="AB hydrolase-1" evidence="1">
    <location>
        <begin position="15"/>
        <end position="248"/>
    </location>
</feature>
<dbReference type="PANTHER" id="PTHR42886:SF42">
    <property type="entry name" value="ALPHA_BETA-HYDROLASES SUPERFAMILY PROTEIN"/>
    <property type="match status" value="1"/>
</dbReference>
<dbReference type="EMBL" id="CP076132">
    <property type="protein sequence ID" value="QWG01894.1"/>
    <property type="molecule type" value="Genomic_DNA"/>
</dbReference>
<dbReference type="GO" id="GO:0006654">
    <property type="term" value="P:phosphatidic acid biosynthetic process"/>
    <property type="evidence" value="ECO:0007669"/>
    <property type="project" value="TreeGrafter"/>
</dbReference>
<dbReference type="AlphaFoldDB" id="A0AAX1N342"/>
<sequence>MIHISPKEKKHKNPIILIHGALFNGKLWEGNFLDYFPEQGYETYSINLSGHGQEANKLLLNFYGIDDFVDDVVNLITSLEEKPILFGYSMGGIVAQLVAQKVSLHKVVLLASVPPYGMLNSSFKYWTKSPLSWGKFMASTVFPILKYVDSDAPEGIYHTAPSKRVQRFIGQNMQAESLRALVELIIRDFKIDPKGIDIPMVHIGFKSDQIIFPEEVERTASFYGHEVRIFDEMAHMFMYEPRWKEVADFISQWLLDEND</sequence>
<dbReference type="KEGG" id="fya:KMW28_20030"/>
<dbReference type="InterPro" id="IPR029058">
    <property type="entry name" value="AB_hydrolase_fold"/>
</dbReference>
<dbReference type="InterPro" id="IPR000073">
    <property type="entry name" value="AB_hydrolase_1"/>
</dbReference>
<proteinExistence type="predicted"/>
<dbReference type="Proteomes" id="UP000678679">
    <property type="component" value="Chromosome 1"/>
</dbReference>